<keyword evidence="3" id="KW-1185">Reference proteome</keyword>
<feature type="region of interest" description="Disordered" evidence="1">
    <location>
        <begin position="1"/>
        <end position="29"/>
    </location>
</feature>
<dbReference type="EMBL" id="JAHLQT010027477">
    <property type="protein sequence ID" value="KAG7162642.1"/>
    <property type="molecule type" value="Genomic_DNA"/>
</dbReference>
<name>A0A8J5JQY0_HOMAM</name>
<dbReference type="Proteomes" id="UP000747542">
    <property type="component" value="Unassembled WGS sequence"/>
</dbReference>
<organism evidence="2 3">
    <name type="scientific">Homarus americanus</name>
    <name type="common">American lobster</name>
    <dbReference type="NCBI Taxonomy" id="6706"/>
    <lineage>
        <taxon>Eukaryota</taxon>
        <taxon>Metazoa</taxon>
        <taxon>Ecdysozoa</taxon>
        <taxon>Arthropoda</taxon>
        <taxon>Crustacea</taxon>
        <taxon>Multicrustacea</taxon>
        <taxon>Malacostraca</taxon>
        <taxon>Eumalacostraca</taxon>
        <taxon>Eucarida</taxon>
        <taxon>Decapoda</taxon>
        <taxon>Pleocyemata</taxon>
        <taxon>Astacidea</taxon>
        <taxon>Nephropoidea</taxon>
        <taxon>Nephropidae</taxon>
        <taxon>Homarus</taxon>
    </lineage>
</organism>
<comment type="caution">
    <text evidence="2">The sequence shown here is derived from an EMBL/GenBank/DDBJ whole genome shotgun (WGS) entry which is preliminary data.</text>
</comment>
<feature type="compositionally biased region" description="Basic and acidic residues" evidence="1">
    <location>
        <begin position="1"/>
        <end position="26"/>
    </location>
</feature>
<accession>A0A8J5JQY0</accession>
<sequence length="47" mass="5662">MEHNSREDNKVDNRRGRTTEDNRGDNRTTAYGGDCMFIFESVCWWYK</sequence>
<dbReference type="AlphaFoldDB" id="A0A8J5JQY0"/>
<protein>
    <submittedName>
        <fullName evidence="2">Uncharacterized protein</fullName>
    </submittedName>
</protein>
<gene>
    <name evidence="2" type="ORF">Hamer_G019358</name>
</gene>
<reference evidence="2" key="1">
    <citation type="journal article" date="2021" name="Sci. Adv.">
        <title>The American lobster genome reveals insights on longevity, neural, and immune adaptations.</title>
        <authorList>
            <person name="Polinski J.M."/>
            <person name="Zimin A.V."/>
            <person name="Clark K.F."/>
            <person name="Kohn A.B."/>
            <person name="Sadowski N."/>
            <person name="Timp W."/>
            <person name="Ptitsyn A."/>
            <person name="Khanna P."/>
            <person name="Romanova D.Y."/>
            <person name="Williams P."/>
            <person name="Greenwood S.J."/>
            <person name="Moroz L.L."/>
            <person name="Walt D.R."/>
            <person name="Bodnar A.G."/>
        </authorList>
    </citation>
    <scope>NUCLEOTIDE SEQUENCE</scope>
    <source>
        <strain evidence="2">GMGI-L3</strain>
    </source>
</reference>
<evidence type="ECO:0000313" key="2">
    <source>
        <dbReference type="EMBL" id="KAG7162642.1"/>
    </source>
</evidence>
<evidence type="ECO:0000313" key="3">
    <source>
        <dbReference type="Proteomes" id="UP000747542"/>
    </source>
</evidence>
<proteinExistence type="predicted"/>
<evidence type="ECO:0000256" key="1">
    <source>
        <dbReference type="SAM" id="MobiDB-lite"/>
    </source>
</evidence>